<dbReference type="InterPro" id="IPR042277">
    <property type="entry name" value="IST1-like"/>
</dbReference>
<protein>
    <submittedName>
        <fullName evidence="1">Uncharacterized protein</fullName>
    </submittedName>
</protein>
<evidence type="ECO:0000313" key="1">
    <source>
        <dbReference type="EMBL" id="KAH3738973.1"/>
    </source>
</evidence>
<dbReference type="Proteomes" id="UP000828390">
    <property type="component" value="Unassembled WGS sequence"/>
</dbReference>
<dbReference type="Gene3D" id="1.20.1260.60">
    <property type="entry name" value="Vacuolar protein sorting-associated protein Ist1"/>
    <property type="match status" value="1"/>
</dbReference>
<proteinExistence type="predicted"/>
<reference evidence="1" key="2">
    <citation type="submission" date="2020-11" db="EMBL/GenBank/DDBJ databases">
        <authorList>
            <person name="McCartney M.A."/>
            <person name="Auch B."/>
            <person name="Kono T."/>
            <person name="Mallez S."/>
            <person name="Becker A."/>
            <person name="Gohl D.M."/>
            <person name="Silverstein K.A.T."/>
            <person name="Koren S."/>
            <person name="Bechman K.B."/>
            <person name="Herman A."/>
            <person name="Abrahante J.E."/>
            <person name="Garbe J."/>
        </authorList>
    </citation>
    <scope>NUCLEOTIDE SEQUENCE</scope>
    <source>
        <strain evidence="1">Duluth1</strain>
        <tissue evidence="1">Whole animal</tissue>
    </source>
</reference>
<gene>
    <name evidence="1" type="ORF">DPMN_045617</name>
</gene>
<sequence>MHKLGVQAPPTILIERYMIEIAKSYNVPFEADPSVMGQDEILLAENMLIDLDDGKKGGASGGSGMEGGGGGGMMMPQAYYQVGYIEIWDKTLRTCIKPSFPRRWLMRTQLVFKDNRVMLAALKTFTL</sequence>
<dbReference type="AlphaFoldDB" id="A0A9D4D4P3"/>
<name>A0A9D4D4P3_DREPO</name>
<dbReference type="EMBL" id="JAIWYP010000011">
    <property type="protein sequence ID" value="KAH3738973.1"/>
    <property type="molecule type" value="Genomic_DNA"/>
</dbReference>
<comment type="caution">
    <text evidence="1">The sequence shown here is derived from an EMBL/GenBank/DDBJ whole genome shotgun (WGS) entry which is preliminary data.</text>
</comment>
<keyword evidence="2" id="KW-1185">Reference proteome</keyword>
<accession>A0A9D4D4P3</accession>
<evidence type="ECO:0000313" key="2">
    <source>
        <dbReference type="Proteomes" id="UP000828390"/>
    </source>
</evidence>
<organism evidence="1 2">
    <name type="scientific">Dreissena polymorpha</name>
    <name type="common">Zebra mussel</name>
    <name type="synonym">Mytilus polymorpha</name>
    <dbReference type="NCBI Taxonomy" id="45954"/>
    <lineage>
        <taxon>Eukaryota</taxon>
        <taxon>Metazoa</taxon>
        <taxon>Spiralia</taxon>
        <taxon>Lophotrochozoa</taxon>
        <taxon>Mollusca</taxon>
        <taxon>Bivalvia</taxon>
        <taxon>Autobranchia</taxon>
        <taxon>Heteroconchia</taxon>
        <taxon>Euheterodonta</taxon>
        <taxon>Imparidentia</taxon>
        <taxon>Neoheterodontei</taxon>
        <taxon>Myida</taxon>
        <taxon>Dreissenoidea</taxon>
        <taxon>Dreissenidae</taxon>
        <taxon>Dreissena</taxon>
    </lineage>
</organism>
<reference evidence="1" key="1">
    <citation type="journal article" date="2019" name="bioRxiv">
        <title>The Genome of the Zebra Mussel, Dreissena polymorpha: A Resource for Invasive Species Research.</title>
        <authorList>
            <person name="McCartney M.A."/>
            <person name="Auch B."/>
            <person name="Kono T."/>
            <person name="Mallez S."/>
            <person name="Zhang Y."/>
            <person name="Obille A."/>
            <person name="Becker A."/>
            <person name="Abrahante J.E."/>
            <person name="Garbe J."/>
            <person name="Badalamenti J.P."/>
            <person name="Herman A."/>
            <person name="Mangelson H."/>
            <person name="Liachko I."/>
            <person name="Sullivan S."/>
            <person name="Sone E.D."/>
            <person name="Koren S."/>
            <person name="Silverstein K.A.T."/>
            <person name="Beckman K.B."/>
            <person name="Gohl D.M."/>
        </authorList>
    </citation>
    <scope>NUCLEOTIDE SEQUENCE</scope>
    <source>
        <strain evidence="1">Duluth1</strain>
        <tissue evidence="1">Whole animal</tissue>
    </source>
</reference>